<keyword evidence="2" id="KW-1185">Reference proteome</keyword>
<sequence length="279" mass="29548">MITQAEKGKLFASLHEEPGIFVIPNAWDAGSARLLQNLGFQAIATTSAGFAFTIGKPDGTGAVTREEHLGNARAIAEATSLPVSADLEGGFGDAPEDCAKTIRLAGQTGIVGGSIEDATTRKDDPIYDFEAAVERVTAAAEAARALPFRFTLTARSENFLHDRPNLADTIMRLQAFQDAGADVLFAPGLTNPRDIETVVREVDRPVNVVMGLKGVPLSVEELGRLGVRRISVGGSFTRAAIGAFLAAAREVQTKGTFTFAKEATPHGELNAIFAAWPKN</sequence>
<accession>A0ACC5RCH3</accession>
<reference evidence="1" key="1">
    <citation type="submission" date="2021-01" db="EMBL/GenBank/DDBJ databases">
        <authorList>
            <person name="Sun Q."/>
        </authorList>
    </citation>
    <scope>NUCLEOTIDE SEQUENCE</scope>
    <source>
        <strain evidence="1">YIM B02566</strain>
    </source>
</reference>
<organism evidence="1 2">
    <name type="scientific">Taklimakanibacter albus</name>
    <dbReference type="NCBI Taxonomy" id="2800327"/>
    <lineage>
        <taxon>Bacteria</taxon>
        <taxon>Pseudomonadati</taxon>
        <taxon>Pseudomonadota</taxon>
        <taxon>Alphaproteobacteria</taxon>
        <taxon>Hyphomicrobiales</taxon>
        <taxon>Aestuariivirgaceae</taxon>
        <taxon>Taklimakanibacter</taxon>
    </lineage>
</organism>
<evidence type="ECO:0000313" key="1">
    <source>
        <dbReference type="EMBL" id="MBK1870404.1"/>
    </source>
</evidence>
<evidence type="ECO:0000313" key="2">
    <source>
        <dbReference type="Proteomes" id="UP000616151"/>
    </source>
</evidence>
<dbReference type="Proteomes" id="UP000616151">
    <property type="component" value="Unassembled WGS sequence"/>
</dbReference>
<gene>
    <name evidence="1" type="ORF">JHL16_28830</name>
</gene>
<protein>
    <submittedName>
        <fullName evidence="1">Isocitrate lyase/phosphoenolpyruvate mutase family protein</fullName>
    </submittedName>
</protein>
<keyword evidence="1" id="KW-0456">Lyase</keyword>
<dbReference type="EMBL" id="JAENHL010000008">
    <property type="protein sequence ID" value="MBK1870404.1"/>
    <property type="molecule type" value="Genomic_DNA"/>
</dbReference>
<name>A0ACC5RCH3_9HYPH</name>
<proteinExistence type="predicted"/>
<comment type="caution">
    <text evidence="1">The sequence shown here is derived from an EMBL/GenBank/DDBJ whole genome shotgun (WGS) entry which is preliminary data.</text>
</comment>